<comment type="caution">
    <text evidence="3">The sequence shown here is derived from an EMBL/GenBank/DDBJ whole genome shotgun (WGS) entry which is preliminary data.</text>
</comment>
<accession>A0A8H6TPK6</accession>
<dbReference type="OrthoDB" id="2970175at2759"/>
<keyword evidence="4" id="KW-1185">Reference proteome</keyword>
<gene>
    <name evidence="3" type="ORF">HMN09_00133200</name>
</gene>
<feature type="compositionally biased region" description="Low complexity" evidence="1">
    <location>
        <begin position="191"/>
        <end position="205"/>
    </location>
</feature>
<feature type="compositionally biased region" description="Low complexity" evidence="1">
    <location>
        <begin position="257"/>
        <end position="272"/>
    </location>
</feature>
<dbReference type="EMBL" id="JACAZE010000002">
    <property type="protein sequence ID" value="KAF7320497.1"/>
    <property type="molecule type" value="Genomic_DNA"/>
</dbReference>
<protein>
    <recommendedName>
        <fullName evidence="2">DUF6699 domain-containing protein</fullName>
    </recommendedName>
</protein>
<dbReference type="Pfam" id="PF20415">
    <property type="entry name" value="DUF6699"/>
    <property type="match status" value="1"/>
</dbReference>
<feature type="compositionally biased region" description="Low complexity" evidence="1">
    <location>
        <begin position="299"/>
        <end position="323"/>
    </location>
</feature>
<feature type="domain" description="DUF6699" evidence="2">
    <location>
        <begin position="368"/>
        <end position="452"/>
    </location>
</feature>
<evidence type="ECO:0000259" key="2">
    <source>
        <dbReference type="Pfam" id="PF20415"/>
    </source>
</evidence>
<feature type="region of interest" description="Disordered" evidence="1">
    <location>
        <begin position="674"/>
        <end position="696"/>
    </location>
</feature>
<name>A0A8H6TPK6_MYCCL</name>
<organism evidence="3 4">
    <name type="scientific">Mycena chlorophos</name>
    <name type="common">Agaric fungus</name>
    <name type="synonym">Agaricus chlorophos</name>
    <dbReference type="NCBI Taxonomy" id="658473"/>
    <lineage>
        <taxon>Eukaryota</taxon>
        <taxon>Fungi</taxon>
        <taxon>Dikarya</taxon>
        <taxon>Basidiomycota</taxon>
        <taxon>Agaricomycotina</taxon>
        <taxon>Agaricomycetes</taxon>
        <taxon>Agaricomycetidae</taxon>
        <taxon>Agaricales</taxon>
        <taxon>Marasmiineae</taxon>
        <taxon>Mycenaceae</taxon>
        <taxon>Mycena</taxon>
    </lineage>
</organism>
<feature type="compositionally biased region" description="Low complexity" evidence="1">
    <location>
        <begin position="130"/>
        <end position="142"/>
    </location>
</feature>
<evidence type="ECO:0000313" key="4">
    <source>
        <dbReference type="Proteomes" id="UP000613580"/>
    </source>
</evidence>
<reference evidence="3" key="1">
    <citation type="submission" date="2020-05" db="EMBL/GenBank/DDBJ databases">
        <title>Mycena genomes resolve the evolution of fungal bioluminescence.</title>
        <authorList>
            <person name="Tsai I.J."/>
        </authorList>
    </citation>
    <scope>NUCLEOTIDE SEQUENCE</scope>
    <source>
        <strain evidence="3">110903Hualien_Pintung</strain>
    </source>
</reference>
<dbReference type="InterPro" id="IPR046522">
    <property type="entry name" value="DUF6699"/>
</dbReference>
<feature type="region of interest" description="Disordered" evidence="1">
    <location>
        <begin position="1"/>
        <end position="327"/>
    </location>
</feature>
<feature type="compositionally biased region" description="Polar residues" evidence="1">
    <location>
        <begin position="206"/>
        <end position="215"/>
    </location>
</feature>
<proteinExistence type="predicted"/>
<sequence>MGWLSFGNSNGRKKQPRPPNPNPMMSTSYAASDPYSYNTYHQSQHSRSPMMSPNTATRLQQAPRMPNVSLPVTTPSPAGHRQPSFGAAAAQWYQSPQTHSRGAYTQQQHQGIRAPVPSKPTGASTAARLQASVASPVAQPAPLTHTQSSRGRRSSVTPGPPPAPAQYPQQRSTSHGRTLPAHIPMRPPPQQGYQPQPQQAFPHQQSYGSSYSTSAHGHGHVRHDSGYESDATRPGTSHSRRSSRSYTQAKPLPPRPGSSRSQNASSSSSGPSPVAPPLGHDPMAHTDGPRSILKTSANRGQRLPGGSSSRRGSSASTRSVSAGPPERLATVISSERKPLAEESIILAWPLAQSYGRPGKPGSCQPCIRYDIGRSPRMSFAVLDLRPSADGRSRFAALSDVDLRQPASTHCVLTQMRIQARFVEGGWIVIKRAGPVGIRVLDVLEGIWQAYSYALPDPGSVPPEVLAKGWGALIQALDLRATAAPDGVRQGEGEAYECSQQEDEADMRPFVDCRDSLSIDWNSLRRHWLGETTAVTQTATDVALARSLLSYTVWSTPQYAPVVLGKQVAAVQSFSLEGSAYGNVRDVLHLLHNHTLRRASLFATHPVPALQHPLRHQTPSSGSFLYLPHLRGRGPAASHAGFGPGDAPASTLLHHNPCLLETALDDDDVHSPARCPRVGHRRSSLAKPVPTGSASGRRRLRRNIFTIAVLLSKSIARADTQA</sequence>
<feature type="compositionally biased region" description="Polar residues" evidence="1">
    <location>
        <begin position="26"/>
        <end position="60"/>
    </location>
</feature>
<feature type="compositionally biased region" description="Polar residues" evidence="1">
    <location>
        <begin position="1"/>
        <end position="10"/>
    </location>
</feature>
<dbReference type="AlphaFoldDB" id="A0A8H6TPK6"/>
<feature type="compositionally biased region" description="Polar residues" evidence="1">
    <location>
        <begin position="92"/>
        <end position="110"/>
    </location>
</feature>
<dbReference type="Proteomes" id="UP000613580">
    <property type="component" value="Unassembled WGS sequence"/>
</dbReference>
<evidence type="ECO:0000313" key="3">
    <source>
        <dbReference type="EMBL" id="KAF7320497.1"/>
    </source>
</evidence>
<evidence type="ECO:0000256" key="1">
    <source>
        <dbReference type="SAM" id="MobiDB-lite"/>
    </source>
</evidence>
<feature type="compositionally biased region" description="Polar residues" evidence="1">
    <location>
        <begin position="144"/>
        <end position="157"/>
    </location>
</feature>